<keyword evidence="6" id="KW-0479">Metal-binding</keyword>
<dbReference type="Pfam" id="PF16177">
    <property type="entry name" value="ACAS_N"/>
    <property type="match status" value="1"/>
</dbReference>
<feature type="binding site" evidence="6">
    <location>
        <position position="518"/>
    </location>
    <ligand>
        <name>ATP</name>
        <dbReference type="ChEBI" id="CHEBI:30616"/>
    </ligand>
</feature>
<dbReference type="SUPFAM" id="SSF56801">
    <property type="entry name" value="Acetyl-CoA synthetase-like"/>
    <property type="match status" value="1"/>
</dbReference>
<keyword evidence="4 6" id="KW-0067">ATP-binding</keyword>
<comment type="cofactor">
    <cofactor evidence="6">
        <name>Mg(2+)</name>
        <dbReference type="ChEBI" id="CHEBI:18420"/>
    </cofactor>
</comment>
<feature type="binding site" evidence="6">
    <location>
        <position position="545"/>
    </location>
    <ligand>
        <name>Mg(2+)</name>
        <dbReference type="ChEBI" id="CHEBI:18420"/>
    </ligand>
</feature>
<comment type="catalytic activity">
    <reaction evidence="6">
        <text>acetate + ATP + CoA = acetyl-CoA + AMP + diphosphate</text>
        <dbReference type="Rhea" id="RHEA:23176"/>
        <dbReference type="ChEBI" id="CHEBI:30089"/>
        <dbReference type="ChEBI" id="CHEBI:30616"/>
        <dbReference type="ChEBI" id="CHEBI:33019"/>
        <dbReference type="ChEBI" id="CHEBI:57287"/>
        <dbReference type="ChEBI" id="CHEBI:57288"/>
        <dbReference type="ChEBI" id="CHEBI:456215"/>
        <dbReference type="EC" id="6.2.1.1"/>
    </reaction>
</comment>
<evidence type="ECO:0000259" key="9">
    <source>
        <dbReference type="Pfam" id="PF16177"/>
    </source>
</evidence>
<protein>
    <recommendedName>
        <fullName evidence="6">Acetyl-coenzyme A synthetase</fullName>
        <shortName evidence="6">AcCoA synthetase</shortName>
        <shortName evidence="6">Acs</shortName>
        <ecNumber evidence="6">6.2.1.1</ecNumber>
    </recommendedName>
    <alternativeName>
        <fullName evidence="6">Acetate--CoA ligase</fullName>
    </alternativeName>
    <alternativeName>
        <fullName evidence="6">Acyl-activating enzyme</fullName>
    </alternativeName>
</protein>
<feature type="binding site" evidence="6">
    <location>
        <position position="503"/>
    </location>
    <ligand>
        <name>ATP</name>
        <dbReference type="ChEBI" id="CHEBI:30616"/>
    </ligand>
</feature>
<dbReference type="InterPro" id="IPR045851">
    <property type="entry name" value="AMP-bd_C_sf"/>
</dbReference>
<dbReference type="Pfam" id="PF00501">
    <property type="entry name" value="AMP-binding"/>
    <property type="match status" value="1"/>
</dbReference>
<feature type="modified residue" description="N6-acetyllysine" evidence="6">
    <location>
        <position position="612"/>
    </location>
</feature>
<feature type="domain" description="AMP-dependent synthetase/ligase" evidence="7">
    <location>
        <begin position="91"/>
        <end position="473"/>
    </location>
</feature>
<evidence type="ECO:0000313" key="10">
    <source>
        <dbReference type="EMBL" id="MCQ8190884.1"/>
    </source>
</evidence>
<dbReference type="GO" id="GO:0003987">
    <property type="term" value="F:acetate-CoA ligase activity"/>
    <property type="evidence" value="ECO:0007669"/>
    <property type="project" value="UniProtKB-EC"/>
</dbReference>
<dbReference type="PANTHER" id="PTHR24095:SF14">
    <property type="entry name" value="ACETYL-COENZYME A SYNTHETASE 1"/>
    <property type="match status" value="1"/>
</dbReference>
<keyword evidence="2 6" id="KW-0436">Ligase</keyword>
<feature type="binding site" evidence="6">
    <location>
        <position position="542"/>
    </location>
    <ligand>
        <name>Mg(2+)</name>
        <dbReference type="ChEBI" id="CHEBI:18420"/>
    </ligand>
</feature>
<feature type="domain" description="AMP-binding enzyme C-terminal" evidence="8">
    <location>
        <begin position="534"/>
        <end position="612"/>
    </location>
</feature>
<feature type="binding site" evidence="6">
    <location>
        <position position="540"/>
    </location>
    <ligand>
        <name>Mg(2+)</name>
        <dbReference type="ChEBI" id="CHEBI:18420"/>
    </ligand>
</feature>
<dbReference type="InterPro" id="IPR025110">
    <property type="entry name" value="AMP-bd_C"/>
</dbReference>
<comment type="caution">
    <text evidence="10">The sequence shown here is derived from an EMBL/GenBank/DDBJ whole genome shotgun (WGS) entry which is preliminary data.</text>
</comment>
<keyword evidence="6" id="KW-0460">Magnesium</keyword>
<dbReference type="InterPro" id="IPR000873">
    <property type="entry name" value="AMP-dep_synth/lig_dom"/>
</dbReference>
<dbReference type="RefSeq" id="WP_256651877.1">
    <property type="nucleotide sequence ID" value="NZ_JANIAA010000014.1"/>
</dbReference>
<evidence type="ECO:0000256" key="4">
    <source>
        <dbReference type="ARBA" id="ARBA00022840"/>
    </source>
</evidence>
<evidence type="ECO:0000259" key="8">
    <source>
        <dbReference type="Pfam" id="PF13193"/>
    </source>
</evidence>
<evidence type="ECO:0000256" key="1">
    <source>
        <dbReference type="ARBA" id="ARBA00006432"/>
    </source>
</evidence>
<feature type="binding site" evidence="6">
    <location>
        <begin position="414"/>
        <end position="419"/>
    </location>
    <ligand>
        <name>ATP</name>
        <dbReference type="ChEBI" id="CHEBI:30616"/>
    </ligand>
</feature>
<feature type="domain" description="Acetyl-coenzyme A synthetase N-terminal" evidence="9">
    <location>
        <begin position="30"/>
        <end position="83"/>
    </location>
</feature>
<accession>A0ABT1V0G7</accession>
<dbReference type="HAMAP" id="MF_01123">
    <property type="entry name" value="Ac_CoA_synth"/>
    <property type="match status" value="1"/>
</dbReference>
<dbReference type="InterPro" id="IPR020845">
    <property type="entry name" value="AMP-binding_CS"/>
</dbReference>
<comment type="caution">
    <text evidence="6">Lacks conserved residue(s) required for the propagation of feature annotation.</text>
</comment>
<dbReference type="EC" id="6.2.1.1" evidence="6"/>
<proteinExistence type="inferred from homology"/>
<reference evidence="10 11" key="1">
    <citation type="submission" date="2022-07" db="EMBL/GenBank/DDBJ databases">
        <authorList>
            <person name="Phongsopitanun W."/>
            <person name="Tanasupawat S."/>
        </authorList>
    </citation>
    <scope>NUCLEOTIDE SEQUENCE [LARGE SCALE GENOMIC DNA]</scope>
    <source>
        <strain evidence="10 11">RCU-064</strain>
    </source>
</reference>
<evidence type="ECO:0000256" key="6">
    <source>
        <dbReference type="HAMAP-Rule" id="MF_01123"/>
    </source>
</evidence>
<dbReference type="InterPro" id="IPR011904">
    <property type="entry name" value="Ac_CoA_lig"/>
</dbReference>
<dbReference type="PROSITE" id="PS00455">
    <property type="entry name" value="AMP_BINDING"/>
    <property type="match status" value="1"/>
</dbReference>
<feature type="binding site" evidence="6">
    <location>
        <position position="526"/>
    </location>
    <ligand>
        <name>CoA</name>
        <dbReference type="ChEBI" id="CHEBI:57287"/>
    </ligand>
</feature>
<dbReference type="Pfam" id="PF13193">
    <property type="entry name" value="AMP-binding_C"/>
    <property type="match status" value="1"/>
</dbReference>
<comment type="similarity">
    <text evidence="1 6">Belongs to the ATP-dependent AMP-binding enzyme family.</text>
</comment>
<evidence type="ECO:0000313" key="11">
    <source>
        <dbReference type="Proteomes" id="UP001204746"/>
    </source>
</evidence>
<feature type="binding site" evidence="6">
    <location>
        <position position="314"/>
    </location>
    <ligand>
        <name>CoA</name>
        <dbReference type="ChEBI" id="CHEBI:57287"/>
    </ligand>
</feature>
<keyword evidence="3 6" id="KW-0547">Nucleotide-binding</keyword>
<evidence type="ECO:0000256" key="5">
    <source>
        <dbReference type="ARBA" id="ARBA00022990"/>
    </source>
</evidence>
<dbReference type="InterPro" id="IPR042099">
    <property type="entry name" value="ANL_N_sf"/>
</dbReference>
<comment type="function">
    <text evidence="6">Catalyzes the conversion of acetate into acetyl-CoA (AcCoA), an essential intermediate at the junction of anabolic and catabolic pathways. AcsA undergoes a two-step reaction. In the first half reaction, AcsA combines acetate with ATP to form acetyl-adenylate (AcAMP) intermediate. In the second half reaction, it can then transfer the acetyl group from AcAMP to the sulfhydryl group of CoA, forming the product AcCoA.</text>
</comment>
<evidence type="ECO:0000256" key="3">
    <source>
        <dbReference type="ARBA" id="ARBA00022741"/>
    </source>
</evidence>
<name>A0ABT1V0G7_9ACTN</name>
<dbReference type="NCBIfam" id="TIGR02188">
    <property type="entry name" value="Ac_CoA_lig_AcsA"/>
    <property type="match status" value="1"/>
</dbReference>
<dbReference type="InterPro" id="IPR032387">
    <property type="entry name" value="ACAS_N"/>
</dbReference>
<dbReference type="Gene3D" id="3.30.300.30">
    <property type="match status" value="1"/>
</dbReference>
<dbReference type="Gene3D" id="3.40.50.12780">
    <property type="entry name" value="N-terminal domain of ligase-like"/>
    <property type="match status" value="1"/>
</dbReference>
<feature type="binding site" evidence="6">
    <location>
        <begin position="390"/>
        <end position="392"/>
    </location>
    <ligand>
        <name>ATP</name>
        <dbReference type="ChEBI" id="CHEBI:30616"/>
    </ligand>
</feature>
<evidence type="ECO:0000256" key="2">
    <source>
        <dbReference type="ARBA" id="ARBA00022598"/>
    </source>
</evidence>
<organism evidence="10 11">
    <name type="scientific">Streptomyces rugosispiralis</name>
    <dbReference type="NCBI Taxonomy" id="2967341"/>
    <lineage>
        <taxon>Bacteria</taxon>
        <taxon>Bacillati</taxon>
        <taxon>Actinomycetota</taxon>
        <taxon>Actinomycetes</taxon>
        <taxon>Kitasatosporales</taxon>
        <taxon>Streptomycetaceae</taxon>
        <taxon>Streptomyces</taxon>
    </lineage>
</organism>
<sequence length="653" mass="71544">MSNESLANLLREERRFAPPAELTANANVTAEAYERAKADRLGFWAEQARRLSWATAPTETLDWSNPPFAKWFADGKLNVAYNCVDRHVENGLGDRVALHFEGEPGDTRSLTYAELQREVSQAAHALTELGVRSGDRVAIYMPMIPETVVAMLACARIGAPHSVVFGGFSADALATRIQDADARVVITADGGYRRGKPSALKPAVDEALTRPGTENVRNVLVVRRTGQEVDWSEGRDVWWHEIVERQPEQHTPEAFDAEHPLFILYTSGTTGKPKGILHTSGGYLTQVSYTHHAVFDLKPETDVFWCTADVGWVTGHSYIVYGPLSNGATEVLYEGTPDTPHQGRWWEVVQKYGVTILYTAPTAIRACMKWGDDIPAKFDLSSLRILGSVGEPINPEAWVWYRKHIGADTTPVVDTWWQTETGGIMISPLPGVTATKPGSAQVALPGIAATVVDDEANEVPNGNGGYLVLTEPWPSMLRTIWGDDQRYLDTYWSRFDKRYFAGDGAKKDDDGDIWLLGRVDDVMLVSGHNISTTEVESALVSHPKVAEAAVVGATDPQTTQAICAFVILRGGAAEDEGLVEELRAHVAKQLGPIAKPKKILPVAELPKTRSGKIMRRLLRDVAENRALGDVTTLTDSSVMELIQSKLPAASSED</sequence>
<keyword evidence="5 6" id="KW-0007">Acetylation</keyword>
<dbReference type="CDD" id="cd05966">
    <property type="entry name" value="ACS"/>
    <property type="match status" value="1"/>
</dbReference>
<evidence type="ECO:0000259" key="7">
    <source>
        <dbReference type="Pfam" id="PF00501"/>
    </source>
</evidence>
<dbReference type="Proteomes" id="UP001204746">
    <property type="component" value="Unassembled WGS sequence"/>
</dbReference>
<comment type="PTM">
    <text evidence="6">Acetylated. Deacetylation by the SIR2-homolog deacetylase activates the enzyme.</text>
</comment>
<dbReference type="EMBL" id="JANIAA010000014">
    <property type="protein sequence ID" value="MCQ8190884.1"/>
    <property type="molecule type" value="Genomic_DNA"/>
</dbReference>
<keyword evidence="11" id="KW-1185">Reference proteome</keyword>
<feature type="binding site" evidence="6">
    <location>
        <begin position="193"/>
        <end position="196"/>
    </location>
    <ligand>
        <name>CoA</name>
        <dbReference type="ChEBI" id="CHEBI:57287"/>
    </ligand>
</feature>
<dbReference type="NCBIfam" id="NF001208">
    <property type="entry name" value="PRK00174.1"/>
    <property type="match status" value="1"/>
</dbReference>
<dbReference type="PANTHER" id="PTHR24095">
    <property type="entry name" value="ACETYL-COENZYME A SYNTHETASE"/>
    <property type="match status" value="1"/>
</dbReference>
<gene>
    <name evidence="10" type="primary">acs</name>
    <name evidence="6" type="synonym">acsA</name>
    <name evidence="10" type="ORF">NP777_21915</name>
</gene>